<gene>
    <name evidence="2" type="ORF">CON65_18060</name>
</gene>
<dbReference type="InterPro" id="IPR016181">
    <property type="entry name" value="Acyl_CoA_acyltransferase"/>
</dbReference>
<protein>
    <submittedName>
        <fullName evidence="2">Alanine acetyltransferase</fullName>
    </submittedName>
</protein>
<reference evidence="2 3" key="1">
    <citation type="submission" date="2017-09" db="EMBL/GenBank/DDBJ databases">
        <title>Large-scale bioinformatics analysis of Bacillus genomes uncovers conserved roles of natural products in bacterial physiology.</title>
        <authorList>
            <consortium name="Agbiome Team Llc"/>
            <person name="Bleich R.M."/>
            <person name="Grubbs K.J."/>
            <person name="Santa Maria K.C."/>
            <person name="Allen S.E."/>
            <person name="Farag S."/>
            <person name="Shank E.A."/>
            <person name="Bowers A."/>
        </authorList>
    </citation>
    <scope>NUCLEOTIDE SEQUENCE [LARGE SCALE GENOMIC DNA]</scope>
    <source>
        <strain evidence="2 3">AFS092012</strain>
    </source>
</reference>
<dbReference type="AlphaFoldDB" id="A0AA91V9X6"/>
<organism evidence="2 3">
    <name type="scientific">Bacillus pseudomycoides</name>
    <dbReference type="NCBI Taxonomy" id="64104"/>
    <lineage>
        <taxon>Bacteria</taxon>
        <taxon>Bacillati</taxon>
        <taxon>Bacillota</taxon>
        <taxon>Bacilli</taxon>
        <taxon>Bacillales</taxon>
        <taxon>Bacillaceae</taxon>
        <taxon>Bacillus</taxon>
        <taxon>Bacillus cereus group</taxon>
    </lineage>
</organism>
<dbReference type="PROSITE" id="PS51186">
    <property type="entry name" value="GNAT"/>
    <property type="match status" value="1"/>
</dbReference>
<name>A0AA91V9X6_9BACI</name>
<dbReference type="PANTHER" id="PTHR43792:SF1">
    <property type="entry name" value="N-ACETYLTRANSFERASE DOMAIN-CONTAINING PROTEIN"/>
    <property type="match status" value="1"/>
</dbReference>
<dbReference type="SUPFAM" id="SSF55729">
    <property type="entry name" value="Acyl-CoA N-acyltransferases (Nat)"/>
    <property type="match status" value="1"/>
</dbReference>
<sequence>MIVLETERLTLRWFDVTDAPFILKLLNDPAWIQFIGDKGIRNLEDARDYILNGPVAMYHNLGFGLYLVERKEDLMPLGMCGLIKRDSLEDVDIGFAFLEKFRSKGYAYESASAVMDYGEKTLGLNRIVAITSIDNDNSAKLLEKVGLRFEKLLPYSEDEDVKLFGYNAPSSSQ</sequence>
<dbReference type="Proteomes" id="UP000221020">
    <property type="component" value="Unassembled WGS sequence"/>
</dbReference>
<dbReference type="InterPro" id="IPR051531">
    <property type="entry name" value="N-acetyltransferase"/>
</dbReference>
<dbReference type="Pfam" id="PF13302">
    <property type="entry name" value="Acetyltransf_3"/>
    <property type="match status" value="1"/>
</dbReference>
<evidence type="ECO:0000259" key="1">
    <source>
        <dbReference type="PROSITE" id="PS51186"/>
    </source>
</evidence>
<evidence type="ECO:0000313" key="3">
    <source>
        <dbReference type="Proteomes" id="UP000221020"/>
    </source>
</evidence>
<dbReference type="InterPro" id="IPR000182">
    <property type="entry name" value="GNAT_dom"/>
</dbReference>
<comment type="caution">
    <text evidence="2">The sequence shown here is derived from an EMBL/GenBank/DDBJ whole genome shotgun (WGS) entry which is preliminary data.</text>
</comment>
<dbReference type="Gene3D" id="3.40.630.30">
    <property type="match status" value="1"/>
</dbReference>
<dbReference type="RefSeq" id="WP_097898569.1">
    <property type="nucleotide sequence ID" value="NZ_NVOR01000069.1"/>
</dbReference>
<evidence type="ECO:0000313" key="2">
    <source>
        <dbReference type="EMBL" id="PED81298.1"/>
    </source>
</evidence>
<feature type="domain" description="N-acetyltransferase" evidence="1">
    <location>
        <begin position="9"/>
        <end position="169"/>
    </location>
</feature>
<proteinExistence type="predicted"/>
<accession>A0AA91V9X6</accession>
<dbReference type="GO" id="GO:0016747">
    <property type="term" value="F:acyltransferase activity, transferring groups other than amino-acyl groups"/>
    <property type="evidence" value="ECO:0007669"/>
    <property type="project" value="InterPro"/>
</dbReference>
<dbReference type="EMBL" id="NVOR01000069">
    <property type="protein sequence ID" value="PED81298.1"/>
    <property type="molecule type" value="Genomic_DNA"/>
</dbReference>
<dbReference type="PANTHER" id="PTHR43792">
    <property type="entry name" value="GNAT FAMILY, PUTATIVE (AFU_ORTHOLOGUE AFUA_3G00765)-RELATED-RELATED"/>
    <property type="match status" value="1"/>
</dbReference>